<organism evidence="2 3">
    <name type="scientific">Colletotrichum tanaceti</name>
    <dbReference type="NCBI Taxonomy" id="1306861"/>
    <lineage>
        <taxon>Eukaryota</taxon>
        <taxon>Fungi</taxon>
        <taxon>Dikarya</taxon>
        <taxon>Ascomycota</taxon>
        <taxon>Pezizomycotina</taxon>
        <taxon>Sordariomycetes</taxon>
        <taxon>Hypocreomycetidae</taxon>
        <taxon>Glomerellales</taxon>
        <taxon>Glomerellaceae</taxon>
        <taxon>Colletotrichum</taxon>
        <taxon>Colletotrichum destructivum species complex</taxon>
    </lineage>
</organism>
<evidence type="ECO:0000256" key="1">
    <source>
        <dbReference type="SAM" id="MobiDB-lite"/>
    </source>
</evidence>
<dbReference type="EMBL" id="PJEX01000272">
    <property type="protein sequence ID" value="TKW51940.1"/>
    <property type="molecule type" value="Genomic_DNA"/>
</dbReference>
<sequence>MSYIHSHSTTVPASDTARLAVTASNAARASMHSLLPEDTSPSGPSPSAEPYSALVPTPAAVTFRHVKKVVMQFEKEPVGITFTSPFAVSNFFNDISLFDAAAGP</sequence>
<proteinExistence type="predicted"/>
<dbReference type="OrthoDB" id="2013972at2759"/>
<name>A0A4U6X8Q9_9PEZI</name>
<accession>A0A4U6X8Q9</accession>
<keyword evidence="3" id="KW-1185">Reference proteome</keyword>
<gene>
    <name evidence="2" type="ORF">CTA1_5811</name>
</gene>
<comment type="caution">
    <text evidence="2">The sequence shown here is derived from an EMBL/GenBank/DDBJ whole genome shotgun (WGS) entry which is preliminary data.</text>
</comment>
<dbReference type="AlphaFoldDB" id="A0A4U6X8Q9"/>
<protein>
    <submittedName>
        <fullName evidence="2">Uncharacterized protein</fullName>
    </submittedName>
</protein>
<reference evidence="2 3" key="1">
    <citation type="journal article" date="2019" name="PLoS ONE">
        <title>Comparative genome analysis indicates high evolutionary potential of pathogenicity genes in Colletotrichum tanaceti.</title>
        <authorList>
            <person name="Lelwala R.V."/>
            <person name="Korhonen P.K."/>
            <person name="Young N.D."/>
            <person name="Scott J.B."/>
            <person name="Ades P.A."/>
            <person name="Gasser R.B."/>
            <person name="Taylor P.W.J."/>
        </authorList>
    </citation>
    <scope>NUCLEOTIDE SEQUENCE [LARGE SCALE GENOMIC DNA]</scope>
    <source>
        <strain evidence="2">BRIP57314</strain>
    </source>
</reference>
<evidence type="ECO:0000313" key="3">
    <source>
        <dbReference type="Proteomes" id="UP000310108"/>
    </source>
</evidence>
<evidence type="ECO:0000313" key="2">
    <source>
        <dbReference type="EMBL" id="TKW51940.1"/>
    </source>
</evidence>
<feature type="region of interest" description="Disordered" evidence="1">
    <location>
        <begin position="30"/>
        <end position="51"/>
    </location>
</feature>
<dbReference type="Proteomes" id="UP000310108">
    <property type="component" value="Unassembled WGS sequence"/>
</dbReference>